<keyword evidence="1" id="KW-0812">Transmembrane</keyword>
<dbReference type="AlphaFoldDB" id="A0AAU7CM95"/>
<name>A0AAU7CM95_9BACT</name>
<dbReference type="RefSeq" id="WP_406699251.1">
    <property type="nucleotide sequence ID" value="NZ_CP155447.1"/>
</dbReference>
<evidence type="ECO:0000256" key="1">
    <source>
        <dbReference type="SAM" id="Phobius"/>
    </source>
</evidence>
<sequence length="79" mass="8917">MSHDIPAQTSIFATNVAASAWWVGDLLYRHGPSWQLVPPILIGAASLIGAIRGYANDRQARRHKDELHRIELERRKEST</sequence>
<dbReference type="EMBL" id="CP155447">
    <property type="protein sequence ID" value="XBH06400.1"/>
    <property type="molecule type" value="Genomic_DNA"/>
</dbReference>
<proteinExistence type="predicted"/>
<organism evidence="2">
    <name type="scientific">Singulisphaera sp. Ch08</name>
    <dbReference type="NCBI Taxonomy" id="3120278"/>
    <lineage>
        <taxon>Bacteria</taxon>
        <taxon>Pseudomonadati</taxon>
        <taxon>Planctomycetota</taxon>
        <taxon>Planctomycetia</taxon>
        <taxon>Isosphaerales</taxon>
        <taxon>Isosphaeraceae</taxon>
        <taxon>Singulisphaera</taxon>
    </lineage>
</organism>
<evidence type="ECO:0000313" key="2">
    <source>
        <dbReference type="EMBL" id="XBH06400.1"/>
    </source>
</evidence>
<accession>A0AAU7CM95</accession>
<reference evidence="2" key="1">
    <citation type="submission" date="2024-05" db="EMBL/GenBank/DDBJ databases">
        <title>Planctomycetes of the genus Singulisphaera possess chitinolytic capabilities.</title>
        <authorList>
            <person name="Ivanova A."/>
        </authorList>
    </citation>
    <scope>NUCLEOTIDE SEQUENCE</scope>
    <source>
        <strain evidence="2">Ch08T</strain>
    </source>
</reference>
<protein>
    <submittedName>
        <fullName evidence="2">Uncharacterized protein</fullName>
    </submittedName>
</protein>
<keyword evidence="1" id="KW-0472">Membrane</keyword>
<keyword evidence="1" id="KW-1133">Transmembrane helix</keyword>
<feature type="transmembrane region" description="Helical" evidence="1">
    <location>
        <begin position="36"/>
        <end position="55"/>
    </location>
</feature>
<gene>
    <name evidence="2" type="ORF">V5E97_10275</name>
</gene>